<accession>A0AAF0Y7T8</accession>
<keyword evidence="2" id="KW-1185">Reference proteome</keyword>
<evidence type="ECO:0000313" key="2">
    <source>
        <dbReference type="Proteomes" id="UP000827549"/>
    </source>
</evidence>
<name>A0AAF0Y7T8_9TREE</name>
<dbReference type="EMBL" id="CP086716">
    <property type="protein sequence ID" value="WOO81640.1"/>
    <property type="molecule type" value="Genomic_DNA"/>
</dbReference>
<protein>
    <submittedName>
        <fullName evidence="1">Uncharacterized protein</fullName>
    </submittedName>
</protein>
<reference evidence="1" key="1">
    <citation type="submission" date="2023-10" db="EMBL/GenBank/DDBJ databases">
        <authorList>
            <person name="Noh H."/>
        </authorList>
    </citation>
    <scope>NUCLEOTIDE SEQUENCE</scope>
    <source>
        <strain evidence="1">DUCC4014</strain>
    </source>
</reference>
<proteinExistence type="predicted"/>
<dbReference type="AlphaFoldDB" id="A0AAF0Y7T8"/>
<dbReference type="GeneID" id="87808393"/>
<dbReference type="Proteomes" id="UP000827549">
    <property type="component" value="Chromosome 3"/>
</dbReference>
<evidence type="ECO:0000313" key="1">
    <source>
        <dbReference type="EMBL" id="WOO81640.1"/>
    </source>
</evidence>
<organism evidence="1 2">
    <name type="scientific">Vanrija pseudolonga</name>
    <dbReference type="NCBI Taxonomy" id="143232"/>
    <lineage>
        <taxon>Eukaryota</taxon>
        <taxon>Fungi</taxon>
        <taxon>Dikarya</taxon>
        <taxon>Basidiomycota</taxon>
        <taxon>Agaricomycotina</taxon>
        <taxon>Tremellomycetes</taxon>
        <taxon>Trichosporonales</taxon>
        <taxon>Trichosporonaceae</taxon>
        <taxon>Vanrija</taxon>
    </lineage>
</organism>
<dbReference type="RefSeq" id="XP_062627672.1">
    <property type="nucleotide sequence ID" value="XM_062771688.1"/>
</dbReference>
<sequence>MLALAQDGETEVWPAGYDALGVIPSFPFSEVDSAALGYRVRLGRWVAPPGEDWTLSEVSGVEVRGFVEGDEGFMGVVAPSYQDTNSPVRHACFNDTDLACAVVGHTLLILRDYVAVFAAVIAAPEDERDAVLRENTIAIRFDARIHAIKAHGPRFAIATDRDVVVLDSRRLPAMPLALGHDDARPSLHALVLGGAFPTQKSRGGKTRRVDAKLAIDERALYLFASAAKVVTVHAFGE</sequence>
<gene>
    <name evidence="1" type="ORF">LOC62_03G005163</name>
</gene>